<accession>A0A9P1IFD0</accession>
<dbReference type="Proteomes" id="UP001152747">
    <property type="component" value="Unassembled WGS sequence"/>
</dbReference>
<name>A0A9P1IFD0_9PELO</name>
<proteinExistence type="predicted"/>
<dbReference type="EMBL" id="CANHGI010000003">
    <property type="protein sequence ID" value="CAI5444319.1"/>
    <property type="molecule type" value="Genomic_DNA"/>
</dbReference>
<reference evidence="1" key="1">
    <citation type="submission" date="2022-11" db="EMBL/GenBank/DDBJ databases">
        <authorList>
            <person name="Kikuchi T."/>
        </authorList>
    </citation>
    <scope>NUCLEOTIDE SEQUENCE</scope>
    <source>
        <strain evidence="1">PS1010</strain>
    </source>
</reference>
<gene>
    <name evidence="1" type="ORF">CAMP_LOCUS6956</name>
</gene>
<dbReference type="AlphaFoldDB" id="A0A9P1IFD0"/>
<evidence type="ECO:0000313" key="1">
    <source>
        <dbReference type="EMBL" id="CAI5444319.1"/>
    </source>
</evidence>
<organism evidence="1 2">
    <name type="scientific">Caenorhabditis angaria</name>
    <dbReference type="NCBI Taxonomy" id="860376"/>
    <lineage>
        <taxon>Eukaryota</taxon>
        <taxon>Metazoa</taxon>
        <taxon>Ecdysozoa</taxon>
        <taxon>Nematoda</taxon>
        <taxon>Chromadorea</taxon>
        <taxon>Rhabditida</taxon>
        <taxon>Rhabditina</taxon>
        <taxon>Rhabditomorpha</taxon>
        <taxon>Rhabditoidea</taxon>
        <taxon>Rhabditidae</taxon>
        <taxon>Peloderinae</taxon>
        <taxon>Caenorhabditis</taxon>
    </lineage>
</organism>
<sequence>MDPKDRKIGRERLFAFRHAAKLGLRDEMKSLLDPFFIVHKGGSELKDEEAIDFLMENTKRFKLVFASPNGATDVEIVVKNVKMIFDFDDEGEQKLRAVYVEDEYYVDGTVNEAEEEEEEDE</sequence>
<comment type="caution">
    <text evidence="1">The sequence shown here is derived from an EMBL/GenBank/DDBJ whole genome shotgun (WGS) entry which is preliminary data.</text>
</comment>
<evidence type="ECO:0000313" key="2">
    <source>
        <dbReference type="Proteomes" id="UP001152747"/>
    </source>
</evidence>
<keyword evidence="2" id="KW-1185">Reference proteome</keyword>
<protein>
    <submittedName>
        <fullName evidence="1">Uncharacterized protein</fullName>
    </submittedName>
</protein>